<accession>A0A1S2VMG4</accession>
<feature type="transmembrane region" description="Helical" evidence="1">
    <location>
        <begin position="105"/>
        <end position="123"/>
    </location>
</feature>
<evidence type="ECO:0008006" key="4">
    <source>
        <dbReference type="Google" id="ProtNLM"/>
    </source>
</evidence>
<organism evidence="2 3">
    <name type="scientific">Arsenicibacter rosenii</name>
    <dbReference type="NCBI Taxonomy" id="1750698"/>
    <lineage>
        <taxon>Bacteria</taxon>
        <taxon>Pseudomonadati</taxon>
        <taxon>Bacteroidota</taxon>
        <taxon>Cytophagia</taxon>
        <taxon>Cytophagales</taxon>
        <taxon>Spirosomataceae</taxon>
        <taxon>Arsenicibacter</taxon>
    </lineage>
</organism>
<evidence type="ECO:0000313" key="3">
    <source>
        <dbReference type="Proteomes" id="UP000181790"/>
    </source>
</evidence>
<feature type="transmembrane region" description="Helical" evidence="1">
    <location>
        <begin position="158"/>
        <end position="187"/>
    </location>
</feature>
<keyword evidence="1" id="KW-0472">Membrane</keyword>
<feature type="transmembrane region" description="Helical" evidence="1">
    <location>
        <begin position="330"/>
        <end position="351"/>
    </location>
</feature>
<proteinExistence type="predicted"/>
<dbReference type="EMBL" id="MORL01000004">
    <property type="protein sequence ID" value="OIN59386.1"/>
    <property type="molecule type" value="Genomic_DNA"/>
</dbReference>
<dbReference type="OrthoDB" id="939363at2"/>
<gene>
    <name evidence="2" type="ORF">BLX24_10445</name>
</gene>
<sequence length="462" mass="53290">MGLLLLVCLAIATYVFRNPSGDDAWFAEQSYWLNQTGIVRSNFFTGVLGWDTQLLVSHKLFLCVGAVLMSLFGNNLVAVQLSGLIFFLIMVAEIGSYVYKREQSWQSFYLLAILILIFSNRLLIRMSFENRPEMMLAALGFGSFLCLNGAQTKSLRTILAGILAGLAFLTHLNGTIYSFAGLALLLYQRDYKSAFLFSISTGLVSLCYFIDIFSANSGLPTWLYQFLHDPATQNAFGLWPKLLVFFTYPKMFFQPLEVLALSLVLLFVGYTQRKLIRTLPPKLSVYFLALTISFWLITKKNSGFYTLLFMPFMFILLYELYRLNPFRNRGLYVVLAAYFIIGLYGIVEIIYKNFSKPYLPEAYASLRTQIPAHAHGLVPLTFFFNDYARYDKLIAYESFLFQFNESERNKERLAAWAKAENLRFMLVDYKYDRADFVPDEKTTKLGDFRRTYTDGRFAVYRR</sequence>
<feature type="transmembrane region" description="Helical" evidence="1">
    <location>
        <begin position="194"/>
        <end position="215"/>
    </location>
</feature>
<comment type="caution">
    <text evidence="2">The sequence shown here is derived from an EMBL/GenBank/DDBJ whole genome shotgun (WGS) entry which is preliminary data.</text>
</comment>
<reference evidence="2 3" key="1">
    <citation type="submission" date="2016-10" db="EMBL/GenBank/DDBJ databases">
        <title>Arsenicibacter rosenii gen. nov., sp. nov., an efficient arsenic-methylating bacterium isolated from an arsenic-contaminated paddy soil.</title>
        <authorList>
            <person name="Huang K."/>
        </authorList>
    </citation>
    <scope>NUCLEOTIDE SEQUENCE [LARGE SCALE GENOMIC DNA]</scope>
    <source>
        <strain evidence="2 3">SM-1</strain>
    </source>
</reference>
<feature type="transmembrane region" description="Helical" evidence="1">
    <location>
        <begin position="283"/>
        <end position="298"/>
    </location>
</feature>
<evidence type="ECO:0000256" key="1">
    <source>
        <dbReference type="SAM" id="Phobius"/>
    </source>
</evidence>
<feature type="transmembrane region" description="Helical" evidence="1">
    <location>
        <begin position="79"/>
        <end position="99"/>
    </location>
</feature>
<keyword evidence="1" id="KW-1133">Transmembrane helix</keyword>
<feature type="transmembrane region" description="Helical" evidence="1">
    <location>
        <begin position="304"/>
        <end position="321"/>
    </location>
</feature>
<dbReference type="RefSeq" id="WP_071503069.1">
    <property type="nucleotide sequence ID" value="NZ_MORL01000004.1"/>
</dbReference>
<keyword evidence="3" id="KW-1185">Reference proteome</keyword>
<dbReference type="AlphaFoldDB" id="A0A1S2VMG4"/>
<evidence type="ECO:0000313" key="2">
    <source>
        <dbReference type="EMBL" id="OIN59386.1"/>
    </source>
</evidence>
<protein>
    <recommendedName>
        <fullName evidence="4">Glycosyltransferase RgtA/B/C/D-like domain-containing protein</fullName>
    </recommendedName>
</protein>
<feature type="transmembrane region" description="Helical" evidence="1">
    <location>
        <begin position="252"/>
        <end position="271"/>
    </location>
</feature>
<dbReference type="Proteomes" id="UP000181790">
    <property type="component" value="Unassembled WGS sequence"/>
</dbReference>
<keyword evidence="1" id="KW-0812">Transmembrane</keyword>
<name>A0A1S2VMG4_9BACT</name>